<reference evidence="5" key="1">
    <citation type="submission" date="2018-05" db="EMBL/GenBank/DDBJ databases">
        <authorList>
            <person name="Du Z."/>
            <person name="Wang X."/>
        </authorList>
    </citation>
    <scope>NUCLEOTIDE SEQUENCE [LARGE SCALE GENOMIC DNA]</scope>
    <source>
        <strain evidence="5">CQN31</strain>
    </source>
</reference>
<dbReference type="Pfam" id="PF01740">
    <property type="entry name" value="STAS"/>
    <property type="match status" value="1"/>
</dbReference>
<evidence type="ECO:0000256" key="1">
    <source>
        <dbReference type="ARBA" id="ARBA00009013"/>
    </source>
</evidence>
<comment type="similarity">
    <text evidence="1 2">Belongs to the anti-sigma-factor antagonist family.</text>
</comment>
<dbReference type="InterPro" id="IPR036513">
    <property type="entry name" value="STAS_dom_sf"/>
</dbReference>
<dbReference type="RefSeq" id="WP_109870939.1">
    <property type="nucleotide sequence ID" value="NZ_QGNA01000003.1"/>
</dbReference>
<feature type="domain" description="STAS" evidence="3">
    <location>
        <begin position="1"/>
        <end position="110"/>
    </location>
</feature>
<dbReference type="Proteomes" id="UP000245765">
    <property type="component" value="Unassembled WGS sequence"/>
</dbReference>
<evidence type="ECO:0000313" key="4">
    <source>
        <dbReference type="EMBL" id="PWS36145.1"/>
    </source>
</evidence>
<name>A0A317FBD4_9PROT</name>
<keyword evidence="5" id="KW-1185">Reference proteome</keyword>
<evidence type="ECO:0000313" key="5">
    <source>
        <dbReference type="Proteomes" id="UP000245765"/>
    </source>
</evidence>
<dbReference type="NCBIfam" id="TIGR00377">
    <property type="entry name" value="ant_ant_sig"/>
    <property type="match status" value="1"/>
</dbReference>
<dbReference type="OrthoDB" id="280847at2"/>
<protein>
    <recommendedName>
        <fullName evidence="2">Anti-sigma factor antagonist</fullName>
    </recommendedName>
</protein>
<dbReference type="SUPFAM" id="SSF52091">
    <property type="entry name" value="SpoIIaa-like"/>
    <property type="match status" value="1"/>
</dbReference>
<dbReference type="InterPro" id="IPR002645">
    <property type="entry name" value="STAS_dom"/>
</dbReference>
<dbReference type="Gene3D" id="3.30.750.24">
    <property type="entry name" value="STAS domain"/>
    <property type="match status" value="1"/>
</dbReference>
<organism evidence="4 5">
    <name type="scientific">Falsiroseomonas bella</name>
    <dbReference type="NCBI Taxonomy" id="2184016"/>
    <lineage>
        <taxon>Bacteria</taxon>
        <taxon>Pseudomonadati</taxon>
        <taxon>Pseudomonadota</taxon>
        <taxon>Alphaproteobacteria</taxon>
        <taxon>Acetobacterales</taxon>
        <taxon>Roseomonadaceae</taxon>
        <taxon>Falsiroseomonas</taxon>
    </lineage>
</organism>
<evidence type="ECO:0000256" key="2">
    <source>
        <dbReference type="RuleBase" id="RU003749"/>
    </source>
</evidence>
<dbReference type="PANTHER" id="PTHR33495:SF2">
    <property type="entry name" value="ANTI-SIGMA FACTOR ANTAGONIST TM_1081-RELATED"/>
    <property type="match status" value="1"/>
</dbReference>
<evidence type="ECO:0000259" key="3">
    <source>
        <dbReference type="PROSITE" id="PS50801"/>
    </source>
</evidence>
<proteinExistence type="inferred from homology"/>
<dbReference type="InterPro" id="IPR003658">
    <property type="entry name" value="Anti-sigma_ant"/>
</dbReference>
<dbReference type="GO" id="GO:0043856">
    <property type="term" value="F:anti-sigma factor antagonist activity"/>
    <property type="evidence" value="ECO:0007669"/>
    <property type="project" value="InterPro"/>
</dbReference>
<dbReference type="PANTHER" id="PTHR33495">
    <property type="entry name" value="ANTI-SIGMA FACTOR ANTAGONIST TM_1081-RELATED-RELATED"/>
    <property type="match status" value="1"/>
</dbReference>
<gene>
    <name evidence="4" type="ORF">DFH01_13140</name>
</gene>
<dbReference type="AlphaFoldDB" id="A0A317FBD4"/>
<accession>A0A317FBD4</accession>
<dbReference type="PROSITE" id="PS50801">
    <property type="entry name" value="STAS"/>
    <property type="match status" value="1"/>
</dbReference>
<dbReference type="EMBL" id="QGNA01000003">
    <property type="protein sequence ID" value="PWS36145.1"/>
    <property type="molecule type" value="Genomic_DNA"/>
</dbReference>
<sequence length="112" mass="11753">MQIATREVGKVLVIDLAGRLDSRTAGEVGDRIDAIGTGTAHQVVLNLSGLDFVSSAGLRVILRLARLLQSFGGELQIGAAQPMVAEVLRTAGFDSLLRIHATEADALRAFAA</sequence>
<dbReference type="CDD" id="cd07043">
    <property type="entry name" value="STAS_anti-anti-sigma_factors"/>
    <property type="match status" value="1"/>
</dbReference>
<comment type="caution">
    <text evidence="4">The sequence shown here is derived from an EMBL/GenBank/DDBJ whole genome shotgun (WGS) entry which is preliminary data.</text>
</comment>